<keyword evidence="7" id="KW-0206">Cytoskeleton</keyword>
<reference evidence="11" key="1">
    <citation type="submission" date="2022-11" db="UniProtKB">
        <authorList>
            <consortium name="WormBaseParasite"/>
        </authorList>
    </citation>
    <scope>IDENTIFICATION</scope>
</reference>
<dbReference type="WBParaSite" id="PgR001X_g153_t01">
    <property type="protein sequence ID" value="PgR001X_g153_t01"/>
    <property type="gene ID" value="PgR001X_g153"/>
</dbReference>
<dbReference type="Proteomes" id="UP000887569">
    <property type="component" value="Unplaced"/>
</dbReference>
<dbReference type="GO" id="GO:0000132">
    <property type="term" value="P:establishment of mitotic spindle orientation"/>
    <property type="evidence" value="ECO:0007669"/>
    <property type="project" value="TreeGrafter"/>
</dbReference>
<organism evidence="10 11">
    <name type="scientific">Parascaris univalens</name>
    <name type="common">Nematode worm</name>
    <dbReference type="NCBI Taxonomy" id="6257"/>
    <lineage>
        <taxon>Eukaryota</taxon>
        <taxon>Metazoa</taxon>
        <taxon>Ecdysozoa</taxon>
        <taxon>Nematoda</taxon>
        <taxon>Chromadorea</taxon>
        <taxon>Rhabditida</taxon>
        <taxon>Spirurina</taxon>
        <taxon>Ascaridomorpha</taxon>
        <taxon>Ascaridoidea</taxon>
        <taxon>Ascarididae</taxon>
        <taxon>Parascaris</taxon>
    </lineage>
</organism>
<keyword evidence="10" id="KW-1185">Reference proteome</keyword>
<evidence type="ECO:0000256" key="7">
    <source>
        <dbReference type="ARBA" id="ARBA00023212"/>
    </source>
</evidence>
<keyword evidence="5" id="KW-0493">Microtubule</keyword>
<dbReference type="Gene3D" id="6.10.250.1080">
    <property type="match status" value="1"/>
</dbReference>
<evidence type="ECO:0000313" key="10">
    <source>
        <dbReference type="Proteomes" id="UP000887569"/>
    </source>
</evidence>
<protein>
    <submittedName>
        <fullName evidence="11">NUDE domain-containing protein</fullName>
    </submittedName>
</protein>
<name>A0A915A519_PARUN</name>
<accession>A0A915A519</accession>
<feature type="coiled-coil region" evidence="8">
    <location>
        <begin position="1"/>
        <end position="179"/>
    </location>
</feature>
<evidence type="ECO:0000256" key="5">
    <source>
        <dbReference type="ARBA" id="ARBA00022701"/>
    </source>
</evidence>
<evidence type="ECO:0000256" key="6">
    <source>
        <dbReference type="ARBA" id="ARBA00023054"/>
    </source>
</evidence>
<dbReference type="GO" id="GO:0007100">
    <property type="term" value="P:mitotic centrosome separation"/>
    <property type="evidence" value="ECO:0007669"/>
    <property type="project" value="TreeGrafter"/>
</dbReference>
<evidence type="ECO:0000313" key="11">
    <source>
        <dbReference type="WBParaSite" id="PgR001X_g153_t01"/>
    </source>
</evidence>
<dbReference type="GO" id="GO:0047496">
    <property type="term" value="P:vesicle transport along microtubule"/>
    <property type="evidence" value="ECO:0007669"/>
    <property type="project" value="TreeGrafter"/>
</dbReference>
<evidence type="ECO:0000256" key="3">
    <source>
        <dbReference type="ARBA" id="ARBA00007429"/>
    </source>
</evidence>
<keyword evidence="6 8" id="KW-0175">Coiled coil</keyword>
<dbReference type="PANTHER" id="PTHR10921:SF1">
    <property type="entry name" value="NUCLEAR DISTRIBUTION PROTEIN NUDE HOMOLOG"/>
    <property type="match status" value="1"/>
</dbReference>
<dbReference type="GO" id="GO:0008017">
    <property type="term" value="F:microtubule binding"/>
    <property type="evidence" value="ECO:0007669"/>
    <property type="project" value="InterPro"/>
</dbReference>
<dbReference type="GO" id="GO:0005819">
    <property type="term" value="C:spindle"/>
    <property type="evidence" value="ECO:0007669"/>
    <property type="project" value="UniProtKB-SubCell"/>
</dbReference>
<evidence type="ECO:0000256" key="4">
    <source>
        <dbReference type="ARBA" id="ARBA00022490"/>
    </source>
</evidence>
<dbReference type="InterPro" id="IPR033494">
    <property type="entry name" value="NUDE"/>
</dbReference>
<dbReference type="Pfam" id="PF04880">
    <property type="entry name" value="NUDE_C"/>
    <property type="match status" value="1"/>
</dbReference>
<comment type="subcellular location">
    <subcellularLocation>
        <location evidence="2">Cytoplasm</location>
        <location evidence="2">Cytoskeleton</location>
        <location evidence="2">Microtubule organizing center</location>
        <location evidence="2">Centrosome</location>
    </subcellularLocation>
    <subcellularLocation>
        <location evidence="1">Cytoplasm</location>
        <location evidence="1">Cytoskeleton</location>
        <location evidence="1">Spindle</location>
    </subcellularLocation>
</comment>
<sequence length="291" mass="33728">MVNWEEKMLEYRAEANRYRLEAEEAKAELEEYVSYSRQLEAEFDEQLNGMKRDINARDRELNELRTERDKLRESLARSRKEALSNGMALQEQLQMAIKERDRLSKQVQHLEQQNDDLERELRIKSVTLADTEKKLNAELEVHALLTTELEFKDELKEQCQRLEDEIRDLKLDNTVKDAKIKSWHIVDKKPVLSVRTEKQKEFGKNGITKLPSAGTEKVLDDEAKTPKLSNGNENGVGSKINTLPSPLARNVSTIIADLLRTIQALEMKLHRLCPERRNSTYENGIGSPCRQ</sequence>
<dbReference type="AlphaFoldDB" id="A0A915A519"/>
<dbReference type="InterPro" id="IPR006964">
    <property type="entry name" value="NUDE_dom"/>
</dbReference>
<keyword evidence="4" id="KW-0963">Cytoplasm</keyword>
<dbReference type="GO" id="GO:0007020">
    <property type="term" value="P:microtubule nucleation"/>
    <property type="evidence" value="ECO:0007669"/>
    <property type="project" value="TreeGrafter"/>
</dbReference>
<comment type="similarity">
    <text evidence="3">Belongs to the nudE family.</text>
</comment>
<dbReference type="GO" id="GO:0000776">
    <property type="term" value="C:kinetochore"/>
    <property type="evidence" value="ECO:0007669"/>
    <property type="project" value="TreeGrafter"/>
</dbReference>
<dbReference type="GO" id="GO:0005874">
    <property type="term" value="C:microtubule"/>
    <property type="evidence" value="ECO:0007669"/>
    <property type="project" value="UniProtKB-KW"/>
</dbReference>
<dbReference type="GO" id="GO:0051642">
    <property type="term" value="P:centrosome localization"/>
    <property type="evidence" value="ECO:0007669"/>
    <property type="project" value="TreeGrafter"/>
</dbReference>
<feature type="domain" description="NUDE" evidence="9">
    <location>
        <begin position="128"/>
        <end position="271"/>
    </location>
</feature>
<evidence type="ECO:0000256" key="8">
    <source>
        <dbReference type="SAM" id="Coils"/>
    </source>
</evidence>
<proteinExistence type="inferred from homology"/>
<evidence type="ECO:0000259" key="9">
    <source>
        <dbReference type="Pfam" id="PF04880"/>
    </source>
</evidence>
<dbReference type="GO" id="GO:0005813">
    <property type="term" value="C:centrosome"/>
    <property type="evidence" value="ECO:0007669"/>
    <property type="project" value="UniProtKB-SubCell"/>
</dbReference>
<dbReference type="GO" id="GO:0007059">
    <property type="term" value="P:chromosome segregation"/>
    <property type="evidence" value="ECO:0007669"/>
    <property type="project" value="TreeGrafter"/>
</dbReference>
<dbReference type="GO" id="GO:0005871">
    <property type="term" value="C:kinesin complex"/>
    <property type="evidence" value="ECO:0007669"/>
    <property type="project" value="TreeGrafter"/>
</dbReference>
<evidence type="ECO:0000256" key="2">
    <source>
        <dbReference type="ARBA" id="ARBA00004300"/>
    </source>
</evidence>
<evidence type="ECO:0000256" key="1">
    <source>
        <dbReference type="ARBA" id="ARBA00004186"/>
    </source>
</evidence>
<dbReference type="PANTHER" id="PTHR10921">
    <property type="entry name" value="NUCLEAR DISTRIBUTION PROTEIN NUDE HOMOLOG 1"/>
    <property type="match status" value="1"/>
</dbReference>